<dbReference type="Pfam" id="PF09359">
    <property type="entry name" value="VTC"/>
    <property type="match status" value="1"/>
</dbReference>
<protein>
    <submittedName>
        <fullName evidence="2">Polyphosphate polymerase domain-containing protein</fullName>
    </submittedName>
</protein>
<name>A0ABW2HSI4_9ACTN</name>
<accession>A0ABW2HSI4</accession>
<sequence>MNAQLAALPVVSLAELEERAALCSRVDRKYLMPEAEAEALLAGLAPTARVLEIDGRRQFTYESLYFDTPELASYLGAAYRRRRRFKIRTRTYVDSGSCWLEVKVPGPRGTTVKYRVPHSSPETIDHVFVGEVFARHRMAACPASLRATLRTAYQRFTLLLPEGDSRVTIDTELRWRTTDDEPQLRLPGMSIVETKTGAAVSSADRRLWQRGHRPIAISKYAVGLAALRADLPAAPWRRVLRRHFTVAREELAHG</sequence>
<comment type="caution">
    <text evidence="2">The sequence shown here is derived from an EMBL/GenBank/DDBJ whole genome shotgun (WGS) entry which is preliminary data.</text>
</comment>
<feature type="domain" description="VTC" evidence="1">
    <location>
        <begin position="25"/>
        <end position="227"/>
    </location>
</feature>
<evidence type="ECO:0000313" key="2">
    <source>
        <dbReference type="EMBL" id="MFC7275475.1"/>
    </source>
</evidence>
<dbReference type="Gene3D" id="3.20.100.30">
    <property type="entry name" value="VTC, catalytic tunnel domain"/>
    <property type="match status" value="1"/>
</dbReference>
<dbReference type="InterPro" id="IPR018966">
    <property type="entry name" value="VTC_domain"/>
</dbReference>
<evidence type="ECO:0000259" key="1">
    <source>
        <dbReference type="Pfam" id="PF09359"/>
    </source>
</evidence>
<dbReference type="Proteomes" id="UP001596548">
    <property type="component" value="Unassembled WGS sequence"/>
</dbReference>
<gene>
    <name evidence="2" type="ORF">ACFQS1_15910</name>
</gene>
<dbReference type="InterPro" id="IPR042267">
    <property type="entry name" value="VTC_sf"/>
</dbReference>
<dbReference type="EMBL" id="JBHTBJ010000009">
    <property type="protein sequence ID" value="MFC7275475.1"/>
    <property type="molecule type" value="Genomic_DNA"/>
</dbReference>
<dbReference type="InterPro" id="IPR033469">
    <property type="entry name" value="CYTH-like_dom_sf"/>
</dbReference>
<dbReference type="RefSeq" id="WP_378968617.1">
    <property type="nucleotide sequence ID" value="NZ_JBHTBJ010000009.1"/>
</dbReference>
<dbReference type="CDD" id="cd07750">
    <property type="entry name" value="PolyPPase_VTC_like"/>
    <property type="match status" value="1"/>
</dbReference>
<proteinExistence type="predicted"/>
<evidence type="ECO:0000313" key="3">
    <source>
        <dbReference type="Proteomes" id="UP001596548"/>
    </source>
</evidence>
<organism evidence="2 3">
    <name type="scientific">Paractinoplanes rhizophilus</name>
    <dbReference type="NCBI Taxonomy" id="1416877"/>
    <lineage>
        <taxon>Bacteria</taxon>
        <taxon>Bacillati</taxon>
        <taxon>Actinomycetota</taxon>
        <taxon>Actinomycetes</taxon>
        <taxon>Micromonosporales</taxon>
        <taxon>Micromonosporaceae</taxon>
        <taxon>Paractinoplanes</taxon>
    </lineage>
</organism>
<dbReference type="SUPFAM" id="SSF55154">
    <property type="entry name" value="CYTH-like phosphatases"/>
    <property type="match status" value="1"/>
</dbReference>
<reference evidence="3" key="1">
    <citation type="journal article" date="2019" name="Int. J. Syst. Evol. Microbiol.">
        <title>The Global Catalogue of Microorganisms (GCM) 10K type strain sequencing project: providing services to taxonomists for standard genome sequencing and annotation.</title>
        <authorList>
            <consortium name="The Broad Institute Genomics Platform"/>
            <consortium name="The Broad Institute Genome Sequencing Center for Infectious Disease"/>
            <person name="Wu L."/>
            <person name="Ma J."/>
        </authorList>
    </citation>
    <scope>NUCLEOTIDE SEQUENCE [LARGE SCALE GENOMIC DNA]</scope>
    <source>
        <strain evidence="3">XZYJT-10</strain>
    </source>
</reference>
<keyword evidence="3" id="KW-1185">Reference proteome</keyword>